<keyword evidence="2" id="KW-1185">Reference proteome</keyword>
<evidence type="ECO:0000313" key="1">
    <source>
        <dbReference type="EMBL" id="KAJ4469272.1"/>
    </source>
</evidence>
<dbReference type="AlphaFoldDB" id="A0A9W9DH63"/>
<proteinExistence type="predicted"/>
<reference evidence="1" key="1">
    <citation type="submission" date="2022-08" db="EMBL/GenBank/DDBJ databases">
        <title>A Global Phylogenomic Analysis of the Shiitake Genus Lentinula.</title>
        <authorList>
            <consortium name="DOE Joint Genome Institute"/>
            <person name="Sierra-Patev S."/>
            <person name="Min B."/>
            <person name="Naranjo-Ortiz M."/>
            <person name="Looney B."/>
            <person name="Konkel Z."/>
            <person name="Slot J.C."/>
            <person name="Sakamoto Y."/>
            <person name="Steenwyk J.L."/>
            <person name="Rokas A."/>
            <person name="Carro J."/>
            <person name="Camarero S."/>
            <person name="Ferreira P."/>
            <person name="Molpeceres G."/>
            <person name="Ruiz-Duenas F.J."/>
            <person name="Serrano A."/>
            <person name="Henrissat B."/>
            <person name="Drula E."/>
            <person name="Hughes K.W."/>
            <person name="Mata J.L."/>
            <person name="Ishikawa N.K."/>
            <person name="Vargas-Isla R."/>
            <person name="Ushijima S."/>
            <person name="Smith C.A."/>
            <person name="Ahrendt S."/>
            <person name="Andreopoulos W."/>
            <person name="He G."/>
            <person name="Labutti K."/>
            <person name="Lipzen A."/>
            <person name="Ng V."/>
            <person name="Riley R."/>
            <person name="Sandor L."/>
            <person name="Barry K."/>
            <person name="Martinez A.T."/>
            <person name="Xiao Y."/>
            <person name="Gibbons J.G."/>
            <person name="Terashima K."/>
            <person name="Grigoriev I.V."/>
            <person name="Hibbett D.S."/>
        </authorList>
    </citation>
    <scope>NUCLEOTIDE SEQUENCE</scope>
    <source>
        <strain evidence="1">JLM2183</strain>
    </source>
</reference>
<dbReference type="EMBL" id="JAOTPV010000033">
    <property type="protein sequence ID" value="KAJ4469272.1"/>
    <property type="molecule type" value="Genomic_DNA"/>
</dbReference>
<name>A0A9W9DH63_9AGAR</name>
<gene>
    <name evidence="1" type="ORF">J3R30DRAFT_3714050</name>
</gene>
<sequence>MSFWKGSPAREVKSHQLQECYGYKAGNKNASCKGNHILTCHCQTVYTQWVLAFPQTLAILQPPHIVARDIDAHKIRLVLMKEVSKVSTLLFDTPFSPEDFITTTHWNLPPPTIQDNDIYMSMDSSSSSSSALWAWPPSFSPRGSLPEPLSEPPSSPLARCATIQSTRGMIPRPSELGILAAMGMPKLVQLEKEEKLEWEERGR</sequence>
<dbReference type="Proteomes" id="UP001150266">
    <property type="component" value="Unassembled WGS sequence"/>
</dbReference>
<organism evidence="1 2">
    <name type="scientific">Lentinula aciculospora</name>
    <dbReference type="NCBI Taxonomy" id="153920"/>
    <lineage>
        <taxon>Eukaryota</taxon>
        <taxon>Fungi</taxon>
        <taxon>Dikarya</taxon>
        <taxon>Basidiomycota</taxon>
        <taxon>Agaricomycotina</taxon>
        <taxon>Agaricomycetes</taxon>
        <taxon>Agaricomycetidae</taxon>
        <taxon>Agaricales</taxon>
        <taxon>Marasmiineae</taxon>
        <taxon>Omphalotaceae</taxon>
        <taxon>Lentinula</taxon>
    </lineage>
</organism>
<evidence type="ECO:0000313" key="2">
    <source>
        <dbReference type="Proteomes" id="UP001150266"/>
    </source>
</evidence>
<accession>A0A9W9DH63</accession>
<comment type="caution">
    <text evidence="1">The sequence shown here is derived from an EMBL/GenBank/DDBJ whole genome shotgun (WGS) entry which is preliminary data.</text>
</comment>
<protein>
    <submittedName>
        <fullName evidence="1">Uncharacterized protein</fullName>
    </submittedName>
</protein>